<organism evidence="3 4">
    <name type="scientific">Limnochorda pilosa</name>
    <dbReference type="NCBI Taxonomy" id="1555112"/>
    <lineage>
        <taxon>Bacteria</taxon>
        <taxon>Bacillati</taxon>
        <taxon>Bacillota</taxon>
        <taxon>Limnochordia</taxon>
        <taxon>Limnochordales</taxon>
        <taxon>Limnochordaceae</taxon>
        <taxon>Limnochorda</taxon>
    </lineage>
</organism>
<evidence type="ECO:0000313" key="4">
    <source>
        <dbReference type="Proteomes" id="UP000065807"/>
    </source>
</evidence>
<dbReference type="PANTHER" id="PTHR42730:SF1">
    <property type="entry name" value="2-OXOGLUTARATE SYNTHASE SUBUNIT KORC"/>
    <property type="match status" value="1"/>
</dbReference>
<evidence type="ECO:0000259" key="2">
    <source>
        <dbReference type="Pfam" id="PF01558"/>
    </source>
</evidence>
<dbReference type="Proteomes" id="UP000065807">
    <property type="component" value="Chromosome"/>
</dbReference>
<dbReference type="InterPro" id="IPR002869">
    <property type="entry name" value="Pyrv_flavodox_OxRed_cen"/>
</dbReference>
<name>A0A0K2SQQ2_LIMPI</name>
<sequence>MAGFGGQGILTAGLILAQAGLQEGREVSWLPSYGPEMRGGTAHCHVVLSDEPVASPLVTHPDILLLFNKPSLERFEPALRAGGYLIANSSLVPPATRTDVRRVELPATRMALEMGAPEAANMVMLGAMVASAGAVSFESLEAALPVVISKRHADKIPLDLEAIRKGMEAAAALVPQGA</sequence>
<evidence type="ECO:0000256" key="1">
    <source>
        <dbReference type="ARBA" id="ARBA00023002"/>
    </source>
</evidence>
<reference evidence="4" key="2">
    <citation type="journal article" date="2016" name="Int. J. Syst. Evol. Microbiol.">
        <title>Complete genome sequence and cell structure of Limnochorda pilosa, a Gram-negative spore-former within the phylum Firmicutes.</title>
        <authorList>
            <person name="Watanabe M."/>
            <person name="Kojima H."/>
            <person name="Fukui M."/>
        </authorList>
    </citation>
    <scope>NUCLEOTIDE SEQUENCE [LARGE SCALE GENOMIC DNA]</scope>
    <source>
        <strain evidence="4">HC45</strain>
    </source>
</reference>
<dbReference type="GO" id="GO:0016625">
    <property type="term" value="F:oxidoreductase activity, acting on the aldehyde or oxo group of donors, iron-sulfur protein as acceptor"/>
    <property type="evidence" value="ECO:0007669"/>
    <property type="project" value="InterPro"/>
</dbReference>
<dbReference type="PATRIC" id="fig|1555112.3.peg.3360"/>
<dbReference type="KEGG" id="lpil:LIP_3326"/>
<accession>A0A0K2SQQ2</accession>
<dbReference type="AlphaFoldDB" id="A0A0K2SQQ2"/>
<dbReference type="STRING" id="1555112.LIP_3326"/>
<dbReference type="PANTHER" id="PTHR42730">
    <property type="entry name" value="2-OXOGLUTARATE SYNTHASE SUBUNIT KORC"/>
    <property type="match status" value="1"/>
</dbReference>
<dbReference type="InterPro" id="IPR011894">
    <property type="entry name" value="PorC_KorC"/>
</dbReference>
<gene>
    <name evidence="3" type="ORF">LIP_3326</name>
</gene>
<keyword evidence="1" id="KW-0560">Oxidoreductase</keyword>
<dbReference type="InterPro" id="IPR052554">
    <property type="entry name" value="2-oxoglutarate_synth_KorC"/>
</dbReference>
<dbReference type="EMBL" id="AP014924">
    <property type="protein sequence ID" value="BAS29139.1"/>
    <property type="molecule type" value="Genomic_DNA"/>
</dbReference>
<dbReference type="Pfam" id="PF01558">
    <property type="entry name" value="POR"/>
    <property type="match status" value="1"/>
</dbReference>
<reference evidence="4" key="1">
    <citation type="submission" date="2015-07" db="EMBL/GenBank/DDBJ databases">
        <title>Complete genome sequence and phylogenetic analysis of Limnochorda pilosa.</title>
        <authorList>
            <person name="Watanabe M."/>
            <person name="Kojima H."/>
            <person name="Fukui M."/>
        </authorList>
    </citation>
    <scope>NUCLEOTIDE SEQUENCE [LARGE SCALE GENOMIC DNA]</scope>
    <source>
        <strain evidence="4">HC45</strain>
    </source>
</reference>
<evidence type="ECO:0000313" key="3">
    <source>
        <dbReference type="EMBL" id="BAS29139.1"/>
    </source>
</evidence>
<protein>
    <submittedName>
        <fullName evidence="3">2-oxoglutarate ferredoxin oxidoreductase subunit gamma</fullName>
    </submittedName>
</protein>
<dbReference type="Gene3D" id="3.40.920.10">
    <property type="entry name" value="Pyruvate-ferredoxin oxidoreductase, PFOR, domain III"/>
    <property type="match status" value="1"/>
</dbReference>
<dbReference type="SUPFAM" id="SSF53323">
    <property type="entry name" value="Pyruvate-ferredoxin oxidoreductase, PFOR, domain III"/>
    <property type="match status" value="1"/>
</dbReference>
<dbReference type="NCBIfam" id="TIGR02175">
    <property type="entry name" value="PorC_KorC"/>
    <property type="match status" value="1"/>
</dbReference>
<proteinExistence type="predicted"/>
<dbReference type="InterPro" id="IPR019752">
    <property type="entry name" value="Pyrv/ketoisovalerate_OxRed_cat"/>
</dbReference>
<feature type="domain" description="Pyruvate/ketoisovalerate oxidoreductase catalytic" evidence="2">
    <location>
        <begin position="5"/>
        <end position="168"/>
    </location>
</feature>
<keyword evidence="4" id="KW-1185">Reference proteome</keyword>